<dbReference type="InterPro" id="IPR011990">
    <property type="entry name" value="TPR-like_helical_dom_sf"/>
</dbReference>
<dbReference type="SMART" id="SM00671">
    <property type="entry name" value="SEL1"/>
    <property type="match status" value="3"/>
</dbReference>
<dbReference type="OrthoDB" id="5365194at2"/>
<sequence>MALWDKIKQRLGGAKPASAWAVRDIVAPSGPLLVAEQAFCQQYNELATEPAFELCLEQAEAGIRAAQYFTGLFFDSGNAGLQDFVRARDFYYRAALQDSPEAQYNLATLLMMGRGGDQDLAQAFAWYQCAAENGIAQAQFNCGSMLDEGYGVKAEPGQARHWYQAAARQGYPQACQNMAASCYEANEFTESYAWAMLAAAGKVDGADQLLSLLAEQLSREDINAAKQCGDEYFALYAPELRRQEGGVASFDPNATEVVNTTLL</sequence>
<dbReference type="InterPro" id="IPR050767">
    <property type="entry name" value="Sel1_AlgK"/>
</dbReference>
<organism evidence="1 2">
    <name type="scientific">Sinobacterium caligoides</name>
    <dbReference type="NCBI Taxonomy" id="933926"/>
    <lineage>
        <taxon>Bacteria</taxon>
        <taxon>Pseudomonadati</taxon>
        <taxon>Pseudomonadota</taxon>
        <taxon>Gammaproteobacteria</taxon>
        <taxon>Cellvibrionales</taxon>
        <taxon>Spongiibacteraceae</taxon>
        <taxon>Sinobacterium</taxon>
    </lineage>
</organism>
<evidence type="ECO:0000313" key="2">
    <source>
        <dbReference type="Proteomes" id="UP000275394"/>
    </source>
</evidence>
<dbReference type="SUPFAM" id="SSF81901">
    <property type="entry name" value="HCP-like"/>
    <property type="match status" value="1"/>
</dbReference>
<dbReference type="Proteomes" id="UP000275394">
    <property type="component" value="Unassembled WGS sequence"/>
</dbReference>
<keyword evidence="2" id="KW-1185">Reference proteome</keyword>
<reference evidence="1 2" key="1">
    <citation type="submission" date="2018-11" db="EMBL/GenBank/DDBJ databases">
        <title>Genomic Encyclopedia of Type Strains, Phase IV (KMG-IV): sequencing the most valuable type-strain genomes for metagenomic binning, comparative biology and taxonomic classification.</title>
        <authorList>
            <person name="Goeker M."/>
        </authorList>
    </citation>
    <scope>NUCLEOTIDE SEQUENCE [LARGE SCALE GENOMIC DNA]</scope>
    <source>
        <strain evidence="1 2">DSM 100316</strain>
    </source>
</reference>
<dbReference type="PANTHER" id="PTHR11102:SF160">
    <property type="entry name" value="ERAD-ASSOCIATED E3 UBIQUITIN-PROTEIN LIGASE COMPONENT HRD3"/>
    <property type="match status" value="1"/>
</dbReference>
<protein>
    <recommendedName>
        <fullName evidence="3">Sel1 repeat family protein</fullName>
    </recommendedName>
</protein>
<accession>A0A3N2DPV3</accession>
<dbReference type="AlphaFoldDB" id="A0A3N2DPV3"/>
<dbReference type="PANTHER" id="PTHR11102">
    <property type="entry name" value="SEL-1-LIKE PROTEIN"/>
    <property type="match status" value="1"/>
</dbReference>
<dbReference type="RefSeq" id="WP_123712568.1">
    <property type="nucleotide sequence ID" value="NZ_RKHR01000004.1"/>
</dbReference>
<comment type="caution">
    <text evidence="1">The sequence shown here is derived from an EMBL/GenBank/DDBJ whole genome shotgun (WGS) entry which is preliminary data.</text>
</comment>
<evidence type="ECO:0008006" key="3">
    <source>
        <dbReference type="Google" id="ProtNLM"/>
    </source>
</evidence>
<dbReference type="InterPro" id="IPR006597">
    <property type="entry name" value="Sel1-like"/>
</dbReference>
<gene>
    <name evidence="1" type="ORF">EDC56_2258</name>
</gene>
<name>A0A3N2DPV3_9GAMM</name>
<dbReference type="Gene3D" id="1.25.40.10">
    <property type="entry name" value="Tetratricopeptide repeat domain"/>
    <property type="match status" value="1"/>
</dbReference>
<dbReference type="EMBL" id="RKHR01000004">
    <property type="protein sequence ID" value="ROS01810.1"/>
    <property type="molecule type" value="Genomic_DNA"/>
</dbReference>
<proteinExistence type="predicted"/>
<dbReference type="Pfam" id="PF08238">
    <property type="entry name" value="Sel1"/>
    <property type="match status" value="3"/>
</dbReference>
<evidence type="ECO:0000313" key="1">
    <source>
        <dbReference type="EMBL" id="ROS01810.1"/>
    </source>
</evidence>